<feature type="transmembrane region" description="Helical" evidence="12">
    <location>
        <begin position="45"/>
        <end position="66"/>
    </location>
</feature>
<dbReference type="GO" id="GO:0009055">
    <property type="term" value="F:electron transfer activity"/>
    <property type="evidence" value="ECO:0007669"/>
    <property type="project" value="TreeGrafter"/>
</dbReference>
<evidence type="ECO:0000256" key="7">
    <source>
        <dbReference type="ARBA" id="ARBA00022723"/>
    </source>
</evidence>
<dbReference type="GO" id="GO:0046872">
    <property type="term" value="F:metal ion binding"/>
    <property type="evidence" value="ECO:0007669"/>
    <property type="project" value="UniProtKB-KW"/>
</dbReference>
<evidence type="ECO:0000256" key="10">
    <source>
        <dbReference type="ARBA" id="ARBA00023004"/>
    </source>
</evidence>
<organism evidence="13 14">
    <name type="scientific">Escherichia coli</name>
    <dbReference type="NCBI Taxonomy" id="562"/>
    <lineage>
        <taxon>Bacteria</taxon>
        <taxon>Pseudomonadati</taxon>
        <taxon>Pseudomonadota</taxon>
        <taxon>Gammaproteobacteria</taxon>
        <taxon>Enterobacterales</taxon>
        <taxon>Enterobacteriaceae</taxon>
        <taxon>Escherichia</taxon>
    </lineage>
</organism>
<sequence>MVYAAAFSGFYVAMILVLASLFFRPVGFDYRSKIEETRWRNMWDWGIFIGSFVPPLVIGVAFGNLLQAYRSTLMNICVCTTPVTSSSCLTRSACWQAW</sequence>
<keyword evidence="5" id="KW-0349">Heme</keyword>
<dbReference type="InterPro" id="IPR003317">
    <property type="entry name" value="Cyt-d_oxidase_su2"/>
</dbReference>
<gene>
    <name evidence="13" type="primary">cydB_3</name>
    <name evidence="13" type="ORF">NCTC10418_05166</name>
</gene>
<evidence type="ECO:0000256" key="4">
    <source>
        <dbReference type="ARBA" id="ARBA00022475"/>
    </source>
</evidence>
<evidence type="ECO:0000256" key="8">
    <source>
        <dbReference type="ARBA" id="ARBA00022982"/>
    </source>
</evidence>
<reference evidence="13 14" key="1">
    <citation type="submission" date="2018-06" db="EMBL/GenBank/DDBJ databases">
        <authorList>
            <consortium name="Pathogen Informatics"/>
            <person name="Doyle S."/>
        </authorList>
    </citation>
    <scope>NUCLEOTIDE SEQUENCE [LARGE SCALE GENOMIC DNA]</scope>
    <source>
        <strain evidence="13 14">NCTC10418</strain>
    </source>
</reference>
<dbReference type="GO" id="GO:0019646">
    <property type="term" value="P:aerobic electron transport chain"/>
    <property type="evidence" value="ECO:0007669"/>
    <property type="project" value="TreeGrafter"/>
</dbReference>
<accession>A0A376KXV8</accession>
<proteinExistence type="inferred from homology"/>
<evidence type="ECO:0000256" key="2">
    <source>
        <dbReference type="ARBA" id="ARBA00007543"/>
    </source>
</evidence>
<evidence type="ECO:0000256" key="12">
    <source>
        <dbReference type="SAM" id="Phobius"/>
    </source>
</evidence>
<dbReference type="GO" id="GO:0016682">
    <property type="term" value="F:oxidoreductase activity, acting on diphenols and related substances as donors, oxygen as acceptor"/>
    <property type="evidence" value="ECO:0007669"/>
    <property type="project" value="TreeGrafter"/>
</dbReference>
<keyword evidence="7" id="KW-0479">Metal-binding</keyword>
<evidence type="ECO:0000256" key="11">
    <source>
        <dbReference type="ARBA" id="ARBA00023136"/>
    </source>
</evidence>
<keyword evidence="6 12" id="KW-0812">Transmembrane</keyword>
<dbReference type="Proteomes" id="UP000255460">
    <property type="component" value="Unassembled WGS sequence"/>
</dbReference>
<keyword evidence="8" id="KW-0249">Electron transport</keyword>
<dbReference type="GO" id="GO:0070069">
    <property type="term" value="C:cytochrome complex"/>
    <property type="evidence" value="ECO:0007669"/>
    <property type="project" value="TreeGrafter"/>
</dbReference>
<dbReference type="EMBL" id="UFZQ01000001">
    <property type="protein sequence ID" value="STE87493.1"/>
    <property type="molecule type" value="Genomic_DNA"/>
</dbReference>
<dbReference type="GO" id="GO:0005886">
    <property type="term" value="C:plasma membrane"/>
    <property type="evidence" value="ECO:0007669"/>
    <property type="project" value="UniProtKB-SubCell"/>
</dbReference>
<keyword evidence="3" id="KW-0813">Transport</keyword>
<evidence type="ECO:0000256" key="5">
    <source>
        <dbReference type="ARBA" id="ARBA00022617"/>
    </source>
</evidence>
<evidence type="ECO:0000256" key="9">
    <source>
        <dbReference type="ARBA" id="ARBA00022989"/>
    </source>
</evidence>
<dbReference type="EC" id="1.10.3.-" evidence="13"/>
<keyword evidence="4" id="KW-1003">Cell membrane</keyword>
<keyword evidence="13" id="KW-0560">Oxidoreductase</keyword>
<evidence type="ECO:0000313" key="14">
    <source>
        <dbReference type="Proteomes" id="UP000255460"/>
    </source>
</evidence>
<keyword evidence="11 12" id="KW-0472">Membrane</keyword>
<comment type="subcellular location">
    <subcellularLocation>
        <location evidence="1">Cell membrane</location>
        <topology evidence="1">Multi-pass membrane protein</topology>
    </subcellularLocation>
</comment>
<keyword evidence="9 12" id="KW-1133">Transmembrane helix</keyword>
<keyword evidence="10" id="KW-0408">Iron</keyword>
<evidence type="ECO:0000256" key="1">
    <source>
        <dbReference type="ARBA" id="ARBA00004651"/>
    </source>
</evidence>
<comment type="similarity">
    <text evidence="2">Belongs to the cytochrome ubiquinol oxidase subunit 2 family.</text>
</comment>
<dbReference type="AlphaFoldDB" id="A0A376KXV8"/>
<name>A0A376KXV8_ECOLX</name>
<dbReference type="PANTHER" id="PTHR43141">
    <property type="entry name" value="CYTOCHROME BD2 SUBUNIT II"/>
    <property type="match status" value="1"/>
</dbReference>
<protein>
    <submittedName>
        <fullName evidence="13">Cytochrome d ubiquinol oxidase subunit 2</fullName>
        <ecNumber evidence="13">1.10.3.-</ecNumber>
    </submittedName>
</protein>
<evidence type="ECO:0000256" key="6">
    <source>
        <dbReference type="ARBA" id="ARBA00022692"/>
    </source>
</evidence>
<dbReference type="Pfam" id="PF02322">
    <property type="entry name" value="Cyt_bd_oxida_II"/>
    <property type="match status" value="1"/>
</dbReference>
<dbReference type="NCBIfam" id="TIGR00203">
    <property type="entry name" value="cydB"/>
    <property type="match status" value="1"/>
</dbReference>
<feature type="transmembrane region" description="Helical" evidence="12">
    <location>
        <begin position="6"/>
        <end position="24"/>
    </location>
</feature>
<evidence type="ECO:0000256" key="3">
    <source>
        <dbReference type="ARBA" id="ARBA00022448"/>
    </source>
</evidence>
<evidence type="ECO:0000313" key="13">
    <source>
        <dbReference type="EMBL" id="STE87493.1"/>
    </source>
</evidence>
<dbReference type="PANTHER" id="PTHR43141:SF5">
    <property type="entry name" value="CYTOCHROME BD-I UBIQUINOL OXIDASE SUBUNIT 2"/>
    <property type="match status" value="1"/>
</dbReference>